<dbReference type="PANTHER" id="PTHR10272">
    <property type="entry name" value="PLATELET-ACTIVATING FACTOR ACETYLHYDROLASE"/>
    <property type="match status" value="1"/>
</dbReference>
<dbReference type="InParanoid" id="A0A316VK85"/>
<evidence type="ECO:0000313" key="8">
    <source>
        <dbReference type="Proteomes" id="UP000245771"/>
    </source>
</evidence>
<dbReference type="PANTHER" id="PTHR10272:SF0">
    <property type="entry name" value="PLATELET-ACTIVATING FACTOR ACETYLHYDROLASE"/>
    <property type="match status" value="1"/>
</dbReference>
<dbReference type="GO" id="GO:0003847">
    <property type="term" value="F:1-alkyl-2-acetylglycerophosphocholine esterase activity"/>
    <property type="evidence" value="ECO:0007669"/>
    <property type="project" value="UniProtKB-UniRule"/>
</dbReference>
<name>A0A316VK85_9BASI</name>
<reference evidence="7 8" key="1">
    <citation type="journal article" date="2018" name="Mol. Biol. Evol.">
        <title>Broad Genomic Sampling Reveals a Smut Pathogenic Ancestry of the Fungal Clade Ustilaginomycotina.</title>
        <authorList>
            <person name="Kijpornyongpan T."/>
            <person name="Mondo S.J."/>
            <person name="Barry K."/>
            <person name="Sandor L."/>
            <person name="Lee J."/>
            <person name="Lipzen A."/>
            <person name="Pangilinan J."/>
            <person name="LaButti K."/>
            <person name="Hainaut M."/>
            <person name="Henrissat B."/>
            <person name="Grigoriev I.V."/>
            <person name="Spatafora J.W."/>
            <person name="Aime M.C."/>
        </authorList>
    </citation>
    <scope>NUCLEOTIDE SEQUENCE [LARGE SCALE GENOMIC DNA]</scope>
    <source>
        <strain evidence="7 8">MCA 3882</strain>
    </source>
</reference>
<comment type="catalytic activity">
    <reaction evidence="4">
        <text>a 1-O-alkyl-2-acetyl-sn-glycero-3-phosphocholine + H2O = a 1-O-alkyl-sn-glycero-3-phosphocholine + acetate + H(+)</text>
        <dbReference type="Rhea" id="RHEA:17777"/>
        <dbReference type="ChEBI" id="CHEBI:15377"/>
        <dbReference type="ChEBI" id="CHEBI:15378"/>
        <dbReference type="ChEBI" id="CHEBI:30089"/>
        <dbReference type="ChEBI" id="CHEBI:30909"/>
        <dbReference type="ChEBI" id="CHEBI:36707"/>
        <dbReference type="EC" id="3.1.1.47"/>
    </reaction>
</comment>
<evidence type="ECO:0000256" key="2">
    <source>
        <dbReference type="ARBA" id="ARBA00022963"/>
    </source>
</evidence>
<dbReference type="Gene3D" id="3.40.50.1820">
    <property type="entry name" value="alpha/beta hydrolase"/>
    <property type="match status" value="1"/>
</dbReference>
<dbReference type="AlphaFoldDB" id="A0A316VK85"/>
<keyword evidence="2 4" id="KW-0442">Lipid degradation</keyword>
<evidence type="ECO:0000313" key="7">
    <source>
        <dbReference type="EMBL" id="PWN37644.1"/>
    </source>
</evidence>
<dbReference type="Pfam" id="PF03403">
    <property type="entry name" value="PAF-AH_p_II"/>
    <property type="match status" value="1"/>
</dbReference>
<dbReference type="OrthoDB" id="2363873at2759"/>
<evidence type="ECO:0000256" key="6">
    <source>
        <dbReference type="SAM" id="MobiDB-lite"/>
    </source>
</evidence>
<dbReference type="FunCoup" id="A0A316VK85">
    <property type="interactions" value="10"/>
</dbReference>
<organism evidence="7 8">
    <name type="scientific">Meira miltonrushii</name>
    <dbReference type="NCBI Taxonomy" id="1280837"/>
    <lineage>
        <taxon>Eukaryota</taxon>
        <taxon>Fungi</taxon>
        <taxon>Dikarya</taxon>
        <taxon>Basidiomycota</taxon>
        <taxon>Ustilaginomycotina</taxon>
        <taxon>Exobasidiomycetes</taxon>
        <taxon>Exobasidiales</taxon>
        <taxon>Brachybasidiaceae</taxon>
        <taxon>Meira</taxon>
    </lineage>
</organism>
<dbReference type="InterPro" id="IPR029058">
    <property type="entry name" value="AB_hydrolase_fold"/>
</dbReference>
<keyword evidence="3 4" id="KW-0443">Lipid metabolism</keyword>
<feature type="region of interest" description="Disordered" evidence="6">
    <location>
        <begin position="123"/>
        <end position="152"/>
    </location>
</feature>
<dbReference type="STRING" id="1280837.A0A316VK85"/>
<dbReference type="SUPFAM" id="SSF53474">
    <property type="entry name" value="alpha/beta-Hydrolases"/>
    <property type="match status" value="1"/>
</dbReference>
<keyword evidence="8" id="KW-1185">Reference proteome</keyword>
<gene>
    <name evidence="7" type="ORF">FA14DRAFT_153009</name>
</gene>
<dbReference type="EC" id="3.1.1.47" evidence="4"/>
<dbReference type="PIRSF" id="PIRSF018169">
    <property type="entry name" value="PAF_acetylhydrolase"/>
    <property type="match status" value="1"/>
</dbReference>
<dbReference type="EMBL" id="KZ819602">
    <property type="protein sequence ID" value="PWN37644.1"/>
    <property type="molecule type" value="Genomic_DNA"/>
</dbReference>
<proteinExistence type="inferred from homology"/>
<sequence>MSLLPPKGPYAVSTLTLEIPGGKFAKNLIRSPFRYKNDPSKVDPFGFQTTLVTLFYPTALKEGVKSDKLSSPALGKPLSWLNEPRLKSIEGLLRYGNLSRYLAYPAVFILPFQAKLPYGSDGPVATESPSLLTPDHQEIESPADTAPPSAKPNTDLFPVGVFSHGMAGTRTTYSSYLSELASHGMIIASVEHRDGSATYTQVKKKDDDGKIIEQDRLYTKFDDLEFDQKENGEETTVWDMRKSQVNLRKIEMLEALDVLHQLNEGNGDQLAQDSTRSFDNEQAKLSQWKSRLDMENVWALGHSYGGATSIEILRDEKAPFTHAVVLDPWLEAIPKAGEGAPLKRPLYVINSEGFTIWRKHFGWLRELVNESNEQTGRGWLATITKTKHTDFSDFPFLMPRFFKPAAGVEAPQAAETLSVFSRASRLQFIDRFDKSDLGMPVRDERAGEVEAKDLGQGGFVVWHPLKSAPSASL</sequence>
<feature type="active site" description="Nucleophile" evidence="5">
    <location>
        <position position="303"/>
    </location>
</feature>
<evidence type="ECO:0000256" key="1">
    <source>
        <dbReference type="ARBA" id="ARBA00022801"/>
    </source>
</evidence>
<evidence type="ECO:0000256" key="5">
    <source>
        <dbReference type="PIRSR" id="PIRSR018169-1"/>
    </source>
</evidence>
<keyword evidence="1 4" id="KW-0378">Hydrolase</keyword>
<comment type="similarity">
    <text evidence="4">Belongs to the serine esterase family.</text>
</comment>
<accession>A0A316VK85</accession>
<dbReference type="Proteomes" id="UP000245771">
    <property type="component" value="Unassembled WGS sequence"/>
</dbReference>
<dbReference type="GeneID" id="37019350"/>
<feature type="active site" description="Charge relay system" evidence="5">
    <location>
        <position position="388"/>
    </location>
</feature>
<dbReference type="RefSeq" id="XP_025357946.1">
    <property type="nucleotide sequence ID" value="XM_025497569.1"/>
</dbReference>
<evidence type="ECO:0000256" key="4">
    <source>
        <dbReference type="PIRNR" id="PIRNR018169"/>
    </source>
</evidence>
<feature type="active site" description="Charge relay system" evidence="5">
    <location>
        <position position="327"/>
    </location>
</feature>
<protein>
    <recommendedName>
        <fullName evidence="4">Putative phospholipase</fullName>
        <ecNumber evidence="4">3.1.1.47</ecNumber>
    </recommendedName>
</protein>
<dbReference type="InterPro" id="IPR016715">
    <property type="entry name" value="PAF_acetylhydro_eukaryote"/>
</dbReference>
<dbReference type="GO" id="GO:0016042">
    <property type="term" value="P:lipid catabolic process"/>
    <property type="evidence" value="ECO:0007669"/>
    <property type="project" value="UniProtKB-KW"/>
</dbReference>
<evidence type="ECO:0000256" key="3">
    <source>
        <dbReference type="ARBA" id="ARBA00023098"/>
    </source>
</evidence>